<evidence type="ECO:0000256" key="2">
    <source>
        <dbReference type="ARBA" id="ARBA00004882"/>
    </source>
</evidence>
<feature type="binding site" evidence="15">
    <location>
        <position position="214"/>
    </location>
    <ligand>
        <name>NADP(+)</name>
        <dbReference type="ChEBI" id="CHEBI:58349"/>
    </ligand>
</feature>
<dbReference type="InterPro" id="IPR016193">
    <property type="entry name" value="Cytidine_deaminase-like"/>
</dbReference>
<dbReference type="Gene3D" id="3.40.140.10">
    <property type="entry name" value="Cytidine Deaminase, domain 2"/>
    <property type="match status" value="1"/>
</dbReference>
<feature type="binding site" evidence="15">
    <location>
        <position position="221"/>
    </location>
    <ligand>
        <name>NADP(+)</name>
        <dbReference type="ChEBI" id="CHEBI:58349"/>
    </ligand>
</feature>
<name>A0A1N6UHG3_9BACT</name>
<evidence type="ECO:0000256" key="7">
    <source>
        <dbReference type="ARBA" id="ARBA00022723"/>
    </source>
</evidence>
<dbReference type="GO" id="GO:0009231">
    <property type="term" value="P:riboflavin biosynthetic process"/>
    <property type="evidence" value="ECO:0007669"/>
    <property type="project" value="UniProtKB-UniPathway"/>
</dbReference>
<evidence type="ECO:0000256" key="15">
    <source>
        <dbReference type="PIRSR" id="PIRSR006769-2"/>
    </source>
</evidence>
<evidence type="ECO:0000256" key="6">
    <source>
        <dbReference type="ARBA" id="ARBA00022619"/>
    </source>
</evidence>
<dbReference type="SUPFAM" id="SSF53927">
    <property type="entry name" value="Cytidine deaminase-like"/>
    <property type="match status" value="1"/>
</dbReference>
<dbReference type="PROSITE" id="PS51747">
    <property type="entry name" value="CYT_DCMP_DEAMINASES_2"/>
    <property type="match status" value="1"/>
</dbReference>
<feature type="binding site" evidence="15">
    <location>
        <position position="198"/>
    </location>
    <ligand>
        <name>substrate</name>
    </ligand>
</feature>
<dbReference type="SUPFAM" id="SSF53597">
    <property type="entry name" value="Dihydrofolate reductase-like"/>
    <property type="match status" value="1"/>
</dbReference>
<evidence type="ECO:0000256" key="4">
    <source>
        <dbReference type="ARBA" id="ARBA00005259"/>
    </source>
</evidence>
<evidence type="ECO:0000256" key="14">
    <source>
        <dbReference type="PIRSR" id="PIRSR006769-1"/>
    </source>
</evidence>
<evidence type="ECO:0000256" key="3">
    <source>
        <dbReference type="ARBA" id="ARBA00004910"/>
    </source>
</evidence>
<dbReference type="PROSITE" id="PS00903">
    <property type="entry name" value="CYT_DCMP_DEAMINASES_1"/>
    <property type="match status" value="1"/>
</dbReference>
<dbReference type="GO" id="GO:0008703">
    <property type="term" value="F:5-amino-6-(5-phosphoribosylamino)uracil reductase activity"/>
    <property type="evidence" value="ECO:0007669"/>
    <property type="project" value="UniProtKB-EC"/>
</dbReference>
<keyword evidence="11 13" id="KW-0560">Oxidoreductase</keyword>
<comment type="cofactor">
    <cofactor evidence="13 16">
        <name>Zn(2+)</name>
        <dbReference type="ChEBI" id="CHEBI:29105"/>
    </cofactor>
    <text evidence="13 16">Binds 1 zinc ion.</text>
</comment>
<evidence type="ECO:0000313" key="19">
    <source>
        <dbReference type="Proteomes" id="UP000185924"/>
    </source>
</evidence>
<dbReference type="CDD" id="cd01284">
    <property type="entry name" value="Riboflavin_deaminase-reductase"/>
    <property type="match status" value="1"/>
</dbReference>
<evidence type="ECO:0000256" key="9">
    <source>
        <dbReference type="ARBA" id="ARBA00022833"/>
    </source>
</evidence>
<dbReference type="Proteomes" id="UP000185924">
    <property type="component" value="Unassembled WGS sequence"/>
</dbReference>
<dbReference type="EMBL" id="FTNM01000001">
    <property type="protein sequence ID" value="SIQ64901.1"/>
    <property type="molecule type" value="Genomic_DNA"/>
</dbReference>
<evidence type="ECO:0000256" key="16">
    <source>
        <dbReference type="PIRSR" id="PIRSR006769-3"/>
    </source>
</evidence>
<dbReference type="UniPathway" id="UPA00275">
    <property type="reaction ID" value="UER00401"/>
</dbReference>
<dbReference type="EC" id="3.5.4.26" evidence="13"/>
<feature type="active site" description="Proton donor" evidence="14">
    <location>
        <position position="64"/>
    </location>
</feature>
<evidence type="ECO:0000256" key="13">
    <source>
        <dbReference type="PIRNR" id="PIRNR006769"/>
    </source>
</evidence>
<proteinExistence type="inferred from homology"/>
<dbReference type="Pfam" id="PF00383">
    <property type="entry name" value="dCMP_cyt_deam_1"/>
    <property type="match status" value="1"/>
</dbReference>
<comment type="similarity">
    <text evidence="4 13">In the N-terminal section; belongs to the cytidine and deoxycytidylate deaminase family.</text>
</comment>
<dbReference type="PANTHER" id="PTHR38011:SF7">
    <property type="entry name" value="2,5-DIAMINO-6-RIBOSYLAMINO-4(3H)-PYRIMIDINONE 5'-PHOSPHATE REDUCTASE"/>
    <property type="match status" value="1"/>
</dbReference>
<feature type="binding site" evidence="15">
    <location>
        <begin position="299"/>
        <end position="305"/>
    </location>
    <ligand>
        <name>NADP(+)</name>
        <dbReference type="ChEBI" id="CHEBI:58349"/>
    </ligand>
</feature>
<dbReference type="InterPro" id="IPR002734">
    <property type="entry name" value="RibDG_C"/>
</dbReference>
<evidence type="ECO:0000256" key="5">
    <source>
        <dbReference type="ARBA" id="ARBA00007417"/>
    </source>
</evidence>
<dbReference type="STRING" id="1077936.SAMN05421545_0879"/>
<dbReference type="InterPro" id="IPR002125">
    <property type="entry name" value="CMP_dCMP_dom"/>
</dbReference>
<dbReference type="EC" id="1.1.1.193" evidence="13"/>
<feature type="binding site" evidence="15">
    <location>
        <position position="168"/>
    </location>
    <ligand>
        <name>NADP(+)</name>
        <dbReference type="ChEBI" id="CHEBI:58349"/>
    </ligand>
</feature>
<dbReference type="PANTHER" id="PTHR38011">
    <property type="entry name" value="DIHYDROFOLATE REDUCTASE FAMILY PROTEIN (AFU_ORTHOLOGUE AFUA_8G06820)"/>
    <property type="match status" value="1"/>
</dbReference>
<feature type="binding site" evidence="16">
    <location>
        <position position="98"/>
    </location>
    <ligand>
        <name>Zn(2+)</name>
        <dbReference type="ChEBI" id="CHEBI:29105"/>
        <note>catalytic</note>
    </ligand>
</feature>
<dbReference type="InterPro" id="IPR024072">
    <property type="entry name" value="DHFR-like_dom_sf"/>
</dbReference>
<evidence type="ECO:0000256" key="12">
    <source>
        <dbReference type="ARBA" id="ARBA00023268"/>
    </source>
</evidence>
<dbReference type="Pfam" id="PF01872">
    <property type="entry name" value="RibD_C"/>
    <property type="match status" value="1"/>
</dbReference>
<keyword evidence="8 13" id="KW-0378">Hydrolase</keyword>
<evidence type="ECO:0000256" key="1">
    <source>
        <dbReference type="ARBA" id="ARBA00002151"/>
    </source>
</evidence>
<comment type="pathway">
    <text evidence="2 13">Cofactor biosynthesis; riboflavin biosynthesis; 5-amino-6-(D-ribitylamino)uracil from GTP: step 2/4.</text>
</comment>
<accession>A0A1N6UHG3</accession>
<feature type="binding site" evidence="16">
    <location>
        <position position="62"/>
    </location>
    <ligand>
        <name>Zn(2+)</name>
        <dbReference type="ChEBI" id="CHEBI:29105"/>
        <note>catalytic</note>
    </ligand>
</feature>
<feature type="domain" description="CMP/dCMP-type deaminase" evidence="17">
    <location>
        <begin position="13"/>
        <end position="137"/>
    </location>
</feature>
<dbReference type="InterPro" id="IPR016192">
    <property type="entry name" value="APOBEC/CMP_deaminase_Zn-bd"/>
</dbReference>
<keyword evidence="9 13" id="KW-0862">Zinc</keyword>
<keyword evidence="10 13" id="KW-0521">NADP</keyword>
<sequence length="362" mass="40826">MILNPLTPKLLNVTDELYMRRALELARLGSGYTYPNPMVGCVVVHEGRIIGEGWHRKFGGPHAEVNAIASVQDKSLLPKSRVYVTLEPCSHFGKTPPCVDLLISSGIRDVVICNTDPNPKVAGRGIKKLFDVGARVKVGLLENEGLELNKRFFTFHTQKRPYILLKWAESADGFISGPNNQQVQISGPLSRRLVHKWRSEEQAIMVGSHTAAGDNPRLDTRFWPGHSPLRVVIDRKLQLPGHLHLFDKSLPTIVYTYQQREQQHENLAYVQLRENEPLLPQLMQDLHQRQVLSLLVEGGTYLLKSLLKENLWDEAICFKSQTCVLREGTPAPGIVHSHLLEVQTAGSDRLLHYRNSISELNL</sequence>
<feature type="binding site" evidence="15">
    <location>
        <position position="297"/>
    </location>
    <ligand>
        <name>substrate</name>
    </ligand>
</feature>
<dbReference type="Gene3D" id="3.40.430.10">
    <property type="entry name" value="Dihydrofolate Reductase, subunit A"/>
    <property type="match status" value="1"/>
</dbReference>
<dbReference type="InterPro" id="IPR004794">
    <property type="entry name" value="Eubact_RibD"/>
</dbReference>
<comment type="catalytic activity">
    <reaction evidence="13">
        <text>5-amino-6-(5-phospho-D-ribitylamino)uracil + NADP(+) = 5-amino-6-(5-phospho-D-ribosylamino)uracil + NADPH + H(+)</text>
        <dbReference type="Rhea" id="RHEA:17845"/>
        <dbReference type="ChEBI" id="CHEBI:15378"/>
        <dbReference type="ChEBI" id="CHEBI:57783"/>
        <dbReference type="ChEBI" id="CHEBI:58349"/>
        <dbReference type="ChEBI" id="CHEBI:58421"/>
        <dbReference type="ChEBI" id="CHEBI:58453"/>
        <dbReference type="EC" id="1.1.1.193"/>
    </reaction>
</comment>
<keyword evidence="19" id="KW-1185">Reference proteome</keyword>
<dbReference type="InterPro" id="IPR050765">
    <property type="entry name" value="Riboflavin_Biosynth_HTPR"/>
</dbReference>
<dbReference type="PIRSF" id="PIRSF006769">
    <property type="entry name" value="RibD"/>
    <property type="match status" value="1"/>
</dbReference>
<comment type="pathway">
    <text evidence="3 13">Cofactor biosynthesis; riboflavin biosynthesis; 5-amino-6-(D-ribitylamino)uracil from GTP: step 3/4.</text>
</comment>
<evidence type="ECO:0000259" key="17">
    <source>
        <dbReference type="PROSITE" id="PS51747"/>
    </source>
</evidence>
<dbReference type="NCBIfam" id="TIGR00326">
    <property type="entry name" value="eubact_ribD"/>
    <property type="match status" value="1"/>
</dbReference>
<dbReference type="GO" id="GO:0008270">
    <property type="term" value="F:zinc ion binding"/>
    <property type="evidence" value="ECO:0007669"/>
    <property type="project" value="InterPro"/>
</dbReference>
<evidence type="ECO:0000256" key="8">
    <source>
        <dbReference type="ARBA" id="ARBA00022801"/>
    </source>
</evidence>
<organism evidence="18 19">
    <name type="scientific">Pontibacter lucknowensis</name>
    <dbReference type="NCBI Taxonomy" id="1077936"/>
    <lineage>
        <taxon>Bacteria</taxon>
        <taxon>Pseudomonadati</taxon>
        <taxon>Bacteroidota</taxon>
        <taxon>Cytophagia</taxon>
        <taxon>Cytophagales</taxon>
        <taxon>Hymenobacteraceae</taxon>
        <taxon>Pontibacter</taxon>
    </lineage>
</organism>
<dbReference type="AlphaFoldDB" id="A0A1N6UHG3"/>
<feature type="binding site" evidence="16">
    <location>
        <position position="89"/>
    </location>
    <ligand>
        <name>Zn(2+)</name>
        <dbReference type="ChEBI" id="CHEBI:29105"/>
        <note>catalytic</note>
    </ligand>
</feature>
<keyword evidence="7 13" id="KW-0479">Metal-binding</keyword>
<comment type="similarity">
    <text evidence="5 13">In the C-terminal section; belongs to the HTP reductase family.</text>
</comment>
<comment type="function">
    <text evidence="1 13">Converts 2,5-diamino-6-(ribosylamino)-4(3h)-pyrimidinone 5'-phosphate into 5-amino-6-(ribosylamino)-2,4(1h,3h)-pyrimidinedione 5'-phosphate.</text>
</comment>
<dbReference type="FunFam" id="3.40.140.10:FF:000025">
    <property type="entry name" value="Riboflavin biosynthesis protein RibD"/>
    <property type="match status" value="1"/>
</dbReference>
<keyword evidence="6 13" id="KW-0686">Riboflavin biosynthesis</keyword>
<keyword evidence="12" id="KW-0511">Multifunctional enzyme</keyword>
<gene>
    <name evidence="18" type="ORF">SAMN05421545_0879</name>
</gene>
<reference evidence="19" key="1">
    <citation type="submission" date="2017-01" db="EMBL/GenBank/DDBJ databases">
        <authorList>
            <person name="Varghese N."/>
            <person name="Submissions S."/>
        </authorList>
    </citation>
    <scope>NUCLEOTIDE SEQUENCE [LARGE SCALE GENOMIC DNA]</scope>
    <source>
        <strain evidence="19">DM9</strain>
    </source>
</reference>
<evidence type="ECO:0000256" key="11">
    <source>
        <dbReference type="ARBA" id="ARBA00023002"/>
    </source>
</evidence>
<dbReference type="GO" id="GO:0008835">
    <property type="term" value="F:diaminohydroxyphosphoribosylaminopyrimidine deaminase activity"/>
    <property type="evidence" value="ECO:0007669"/>
    <property type="project" value="UniProtKB-EC"/>
</dbReference>
<feature type="binding site" evidence="15">
    <location>
        <position position="210"/>
    </location>
    <ligand>
        <name>NADP(+)</name>
        <dbReference type="ChEBI" id="CHEBI:58349"/>
    </ligand>
</feature>
<evidence type="ECO:0000256" key="10">
    <source>
        <dbReference type="ARBA" id="ARBA00022857"/>
    </source>
</evidence>
<protein>
    <recommendedName>
        <fullName evidence="13">Riboflavin biosynthesis protein RibD</fullName>
    </recommendedName>
    <domain>
        <recommendedName>
            <fullName evidence="13">Diaminohydroxyphosphoribosylaminopyrimidine deaminase</fullName>
            <shortName evidence="13">DRAP deaminase</shortName>
            <ecNumber evidence="13">3.5.4.26</ecNumber>
        </recommendedName>
        <alternativeName>
            <fullName evidence="13">Riboflavin-specific deaminase</fullName>
        </alternativeName>
    </domain>
    <domain>
        <recommendedName>
            <fullName evidence="13">5-amino-6-(5-phosphoribosylamino)uracil reductase</fullName>
            <ecNumber evidence="13">1.1.1.193</ecNumber>
        </recommendedName>
        <alternativeName>
            <fullName evidence="13">HTP reductase</fullName>
        </alternativeName>
    </domain>
</protein>
<feature type="binding site" evidence="15">
    <location>
        <position position="218"/>
    </location>
    <ligand>
        <name>substrate</name>
    </ligand>
</feature>
<evidence type="ECO:0000313" key="18">
    <source>
        <dbReference type="EMBL" id="SIQ64901.1"/>
    </source>
</evidence>
<comment type="catalytic activity">
    <reaction evidence="13">
        <text>2,5-diamino-6-hydroxy-4-(5-phosphoribosylamino)-pyrimidine + H2O + H(+) = 5-amino-6-(5-phospho-D-ribosylamino)uracil + NH4(+)</text>
        <dbReference type="Rhea" id="RHEA:21868"/>
        <dbReference type="ChEBI" id="CHEBI:15377"/>
        <dbReference type="ChEBI" id="CHEBI:15378"/>
        <dbReference type="ChEBI" id="CHEBI:28938"/>
        <dbReference type="ChEBI" id="CHEBI:58453"/>
        <dbReference type="ChEBI" id="CHEBI:58614"/>
        <dbReference type="EC" id="3.5.4.26"/>
    </reaction>
</comment>